<dbReference type="Pfam" id="PF24991">
    <property type="entry name" value="Ig_NUP210_4th"/>
    <property type="match status" value="1"/>
</dbReference>
<keyword evidence="4 11" id="KW-0732">Signal</keyword>
<dbReference type="GO" id="GO:0005643">
    <property type="term" value="C:nuclear pore"/>
    <property type="evidence" value="ECO:0007669"/>
    <property type="project" value="TreeGrafter"/>
</dbReference>
<name>A0A1W0WCP5_HYPEX</name>
<dbReference type="Gene3D" id="2.60.40.1080">
    <property type="match status" value="1"/>
</dbReference>
<reference evidence="14" key="1">
    <citation type="submission" date="2017-01" db="EMBL/GenBank/DDBJ databases">
        <title>Comparative genomics of anhydrobiosis in the tardigrade Hypsibius dujardini.</title>
        <authorList>
            <person name="Yoshida Y."/>
            <person name="Koutsovoulos G."/>
            <person name="Laetsch D."/>
            <person name="Stevens L."/>
            <person name="Kumar S."/>
            <person name="Horikawa D."/>
            <person name="Ishino K."/>
            <person name="Komine S."/>
            <person name="Tomita M."/>
            <person name="Blaxter M."/>
            <person name="Arakawa K."/>
        </authorList>
    </citation>
    <scope>NUCLEOTIDE SEQUENCE [LARGE SCALE GENOMIC DNA]</scope>
    <source>
        <strain evidence="14">Z151</strain>
    </source>
</reference>
<evidence type="ECO:0000313" key="14">
    <source>
        <dbReference type="Proteomes" id="UP000192578"/>
    </source>
</evidence>
<dbReference type="InterPro" id="IPR055095">
    <property type="entry name" value="NUP210_Ig_C"/>
</dbReference>
<feature type="compositionally biased region" description="Polar residues" evidence="9">
    <location>
        <begin position="1842"/>
        <end position="1874"/>
    </location>
</feature>
<comment type="subcellular location">
    <subcellularLocation>
        <location evidence="1">Nucleus membrane</location>
        <topology evidence="1">Single-pass membrane protein</topology>
    </subcellularLocation>
</comment>
<dbReference type="InterPro" id="IPR003343">
    <property type="entry name" value="Big_2"/>
</dbReference>
<evidence type="ECO:0000256" key="1">
    <source>
        <dbReference type="ARBA" id="ARBA00004590"/>
    </source>
</evidence>
<keyword evidence="6 10" id="KW-0472">Membrane</keyword>
<dbReference type="InterPro" id="IPR056899">
    <property type="entry name" value="Ig_NUP210_9th"/>
</dbReference>
<dbReference type="SMART" id="SM00635">
    <property type="entry name" value="BID_2"/>
    <property type="match status" value="2"/>
</dbReference>
<dbReference type="Pfam" id="PF22967">
    <property type="entry name" value="Ig_NUP210_1st"/>
    <property type="match status" value="1"/>
</dbReference>
<dbReference type="InterPro" id="IPR056897">
    <property type="entry name" value="Ig_NUP210_4th"/>
</dbReference>
<evidence type="ECO:0000256" key="2">
    <source>
        <dbReference type="ARBA" id="ARBA00007313"/>
    </source>
</evidence>
<comment type="caution">
    <text evidence="13">The sequence shown here is derived from an EMBL/GenBank/DDBJ whole genome shotgun (WGS) entry which is preliminary data.</text>
</comment>
<keyword evidence="7" id="KW-0325">Glycoprotein</keyword>
<feature type="domain" description="BIG2" evidence="12">
    <location>
        <begin position="439"/>
        <end position="525"/>
    </location>
</feature>
<evidence type="ECO:0000256" key="3">
    <source>
        <dbReference type="ARBA" id="ARBA00022692"/>
    </source>
</evidence>
<accession>A0A1W0WCP5</accession>
<protein>
    <submittedName>
        <fullName evidence="13">Nuclear pore membrane glycoprotein 210</fullName>
    </submittedName>
</protein>
<dbReference type="InterPro" id="IPR056898">
    <property type="entry name" value="Ig_NUP210_6th"/>
</dbReference>
<evidence type="ECO:0000256" key="9">
    <source>
        <dbReference type="SAM" id="MobiDB-lite"/>
    </source>
</evidence>
<organism evidence="13 14">
    <name type="scientific">Hypsibius exemplaris</name>
    <name type="common">Freshwater tardigrade</name>
    <dbReference type="NCBI Taxonomy" id="2072580"/>
    <lineage>
        <taxon>Eukaryota</taxon>
        <taxon>Metazoa</taxon>
        <taxon>Ecdysozoa</taxon>
        <taxon>Tardigrada</taxon>
        <taxon>Eutardigrada</taxon>
        <taxon>Parachela</taxon>
        <taxon>Hypsibioidea</taxon>
        <taxon>Hypsibiidae</taxon>
        <taxon>Hypsibius</taxon>
    </lineage>
</organism>
<dbReference type="Pfam" id="PF26183">
    <property type="entry name" value="Ig_NUP210_14th"/>
    <property type="match status" value="1"/>
</dbReference>
<dbReference type="Pfam" id="PF24902">
    <property type="entry name" value="Ig_NUP210_9th"/>
    <property type="match status" value="1"/>
</dbReference>
<dbReference type="PANTHER" id="PTHR23019:SF0">
    <property type="entry name" value="NUCLEAR PORE MEMBRANE GLYCOPROTEIN 210"/>
    <property type="match status" value="1"/>
</dbReference>
<dbReference type="Pfam" id="PF24935">
    <property type="entry name" value="Ig_NUP210_6th"/>
    <property type="match status" value="1"/>
</dbReference>
<dbReference type="Pfam" id="PF22959">
    <property type="entry name" value="Ig_NUP210_15th"/>
    <property type="match status" value="1"/>
</dbReference>
<dbReference type="Pfam" id="PF22957">
    <property type="entry name" value="NUP210_Ig"/>
    <property type="match status" value="1"/>
</dbReference>
<dbReference type="InterPro" id="IPR058779">
    <property type="entry name" value="Ig_NUP210_13th"/>
</dbReference>
<gene>
    <name evidence="13" type="ORF">BV898_12805</name>
</gene>
<dbReference type="Pfam" id="PF22969">
    <property type="entry name" value="Ig_NUP210_2nd"/>
    <property type="match status" value="1"/>
</dbReference>
<dbReference type="Pfam" id="PF26182">
    <property type="entry name" value="Ig_NUP210_5th"/>
    <property type="match status" value="1"/>
</dbReference>
<dbReference type="OrthoDB" id="361283at2759"/>
<dbReference type="InterPro" id="IPR008964">
    <property type="entry name" value="Invasin/intimin_cell_adhesion"/>
</dbReference>
<sequence length="1924" mass="209385">MGLHADALLSLLGYFLVISGADSQNKINVPRVLLPRATDVVTNFTLKVSDGGELGCFRWESSRNDVASVTAATTQDDPSDCSSSAVVSALSKSDSRLTSIIFAEHSHSKERFRCDVIVDQIKSIEIVTTTLELFLEDAPEAFEIKAKDDKGDTFSSLDGLEVEWRISNDVRNDSVFMDAHNILRMTKFADTQYKPPASIFTMEAAGKRGFMVLVEGLQTGSAIVTATLKHQAFRAVEPASVRIVVVANLILQPPHDVFLMRYGSIRYTVQQIKQARSFEIDMPSRQYYLELTDDRLCQLDEQTSTVTCMELGDTQVVLKDRNMKETDAHHPAAGIHVVEPAYINLVVLPGRNWILQRGADYQVIAELYDRDSHLIHSSGNLRIKMKFSDEFFTVLHATTNGSHQHVLAKKTGRTEISATLSAVELPSGKLWTLERPIVKAQTVEIHEPVVVAPKRLLFPFQSESPQTYQVGLTAQGGSGNFTWSSTDTSVASVDRNTGKVNAGMKEGAVVVRAVDLKNSLHSDSAEIFVLPVVDLVVLPSPREVEVEKTLVLPVALRGVIPGVKEPQPFHDCRKLVLHVVVSDESIFSSLADAPLIDTKSGACSSVSVKGMKPGFTTVTISYLVGDTVVAAQQVTVAAFNPLRNVEKDDAVAVLTIGSSKLFNFKGGPAPWVDEPSSHRTSLVDSDSGVILSRTVGGSTLSTLREVTCLKLGEEYLTLEVMNLPSRTNPMPAVSRIKLRVVCAAPGRVEILPRVVRINALGLPLCPWQKDSGEPFPVLQNSDLHLDINVYDAANRAFYNFSSLHFDWKVSDDSLVSVKSADGFVFPWHRDSQEEDKSPNHKLVSVHGGVGRATVTAKVDGYRSDALKAINLKQHLSLDKNLASVVNVAVVQQPKFSKASIAVFNHPDNKELVSISDGSGFFHLVTSNPHLAKVTYDLKSRTVAVLPLADGSLVVTAYDACTVAKPLEVPVIVAGLDRIEVLVGDKVEKGKSIRLLVRVFDSAHKPIPVKLYRLIKLAPSLSSDSVSLKEEVAPVDRIYSVHGNTVGRVSVTFKGLNGDASEVLSKPMDIQVFLPLRIDPRNVTLIPTGKFQVIVHGGPQPQTSVVFTVKKSAVATIDAQSGLMEAVRLGSTTIVAQIVDVDPVTGLEEILSQDEAEAHVVPLTGVKIRAAVRVLEVGTELPLVAMGLNEPETPFSFGGVSPSLSFDWSVDNTDVVALNSPYSADRVANYFAPRLRALNQGTAVVRLTLGGTVAKLANGTDQLRIRVVEPLQVVGMTTCGATPTLMITPNTQAVLKTTRDGEGKISYRVVHGDEVLQVDSQGLLFTGSLLGDAVVEVVAVEPDLTRTISLAIQVKETSFVKINLVSAVISEDGLTALPIGVPVRLTSTFHDELGREFFATNTNLKYRSNRNDFLHVTWSRDLNNTLIARPVRVGETVIKVWDAARPGISDFIGIRGAPVIGPSEYEAGLGEVICYVCPLTTTDGRRGRWSSSSPGHVYISRENGFAIAVAPGKASVYYNVSADIVSKAEITVKPLEKLRFGSHLVEQALTNHPDAKQPLTVPVLFGRTGGPNCADYDVSTFAEAARKLWDFERDLFRCGVEFDRQHPAGITAEDVFTVTSDVIPSTGQFACVVEAKPGIRHLEEALSTFEASVLLSVRSAKGSPEPEVVKIDFLPAFYVQTPEVLLNHVQLESSLIISATPFVQRCITVKANEPGVVEIGTATLEKKSNVWNFPVRLLTGPSLAVRLQGITTPQLTVECFKIDQKHTVPLKVNYLAEIGRTGASSQYPNHPNSMDYFTYLVPAGVIVALASVVWLLWHFYQQSVQDRQYYQYLAAAGQNPNLIRQASSSPRNRGVNLSNTFSQQGTPSPTRQSYLGPSPGMVWKTDRVAGESPSDEDLGMPRLWSAQRALPTANATYRRSPNANM</sequence>
<dbReference type="Pfam" id="PF26184">
    <property type="entry name" value="Ig_NUP210_8th"/>
    <property type="match status" value="1"/>
</dbReference>
<evidence type="ECO:0000256" key="11">
    <source>
        <dbReference type="SAM" id="SignalP"/>
    </source>
</evidence>
<dbReference type="GO" id="GO:0031965">
    <property type="term" value="C:nuclear membrane"/>
    <property type="evidence" value="ECO:0007669"/>
    <property type="project" value="UniProtKB-SubCell"/>
</dbReference>
<dbReference type="InterPro" id="IPR055094">
    <property type="entry name" value="NUP210_Ig15"/>
</dbReference>
<dbReference type="Pfam" id="PF02368">
    <property type="entry name" value="Big_2"/>
    <property type="match status" value="1"/>
</dbReference>
<evidence type="ECO:0000256" key="7">
    <source>
        <dbReference type="ARBA" id="ARBA00023180"/>
    </source>
</evidence>
<evidence type="ECO:0000256" key="8">
    <source>
        <dbReference type="ARBA" id="ARBA00023242"/>
    </source>
</evidence>
<proteinExistence type="inferred from homology"/>
<feature type="chain" id="PRO_5010725246" evidence="11">
    <location>
        <begin position="24"/>
        <end position="1924"/>
    </location>
</feature>
<dbReference type="EMBL" id="MTYJ01000133">
    <property type="protein sequence ID" value="OQV12969.1"/>
    <property type="molecule type" value="Genomic_DNA"/>
</dbReference>
<keyword evidence="5 10" id="KW-1133">Transmembrane helix</keyword>
<feature type="signal peptide" evidence="11">
    <location>
        <begin position="1"/>
        <end position="23"/>
    </location>
</feature>
<comment type="similarity">
    <text evidence="2">Belongs to the NUP210 family.</text>
</comment>
<keyword evidence="8" id="KW-0539">Nucleus</keyword>
<dbReference type="InterPro" id="IPR055099">
    <property type="entry name" value="Ig_NUP210_7th"/>
</dbReference>
<evidence type="ECO:0000256" key="5">
    <source>
        <dbReference type="ARBA" id="ARBA00022989"/>
    </source>
</evidence>
<dbReference type="InterPro" id="IPR055098">
    <property type="entry name" value="Ig_NUP210_3rd"/>
</dbReference>
<keyword evidence="3 10" id="KW-0812">Transmembrane</keyword>
<evidence type="ECO:0000313" key="13">
    <source>
        <dbReference type="EMBL" id="OQV12969.1"/>
    </source>
</evidence>
<evidence type="ECO:0000259" key="12">
    <source>
        <dbReference type="SMART" id="SM00635"/>
    </source>
</evidence>
<dbReference type="Pfam" id="PF22963">
    <property type="entry name" value="Ig_NUP210_3rd"/>
    <property type="match status" value="1"/>
</dbReference>
<dbReference type="InterPro" id="IPR055096">
    <property type="entry name" value="Ig_NUP210_1st"/>
</dbReference>
<dbReference type="SUPFAM" id="SSF49373">
    <property type="entry name" value="Invasin/intimin cell-adhesion fragments"/>
    <property type="match status" value="1"/>
</dbReference>
<evidence type="ECO:0000256" key="10">
    <source>
        <dbReference type="SAM" id="Phobius"/>
    </source>
</evidence>
<dbReference type="Pfam" id="PF22962">
    <property type="entry name" value="Ig_NUP210_7th"/>
    <property type="match status" value="1"/>
</dbReference>
<evidence type="ECO:0000256" key="4">
    <source>
        <dbReference type="ARBA" id="ARBA00022729"/>
    </source>
</evidence>
<dbReference type="Pfam" id="PF26181">
    <property type="entry name" value="Ig_NUP210_13th"/>
    <property type="match status" value="1"/>
</dbReference>
<keyword evidence="14" id="KW-1185">Reference proteome</keyword>
<evidence type="ECO:0000256" key="6">
    <source>
        <dbReference type="ARBA" id="ARBA00023136"/>
    </source>
</evidence>
<feature type="domain" description="BIG2" evidence="12">
    <location>
        <begin position="1071"/>
        <end position="1147"/>
    </location>
</feature>
<feature type="transmembrane region" description="Helical" evidence="10">
    <location>
        <begin position="1795"/>
        <end position="1816"/>
    </location>
</feature>
<dbReference type="PANTHER" id="PTHR23019">
    <property type="entry name" value="NUCLEAR PORE MEMBRANE GLYCOPROTEIN GP210-RELATED"/>
    <property type="match status" value="1"/>
</dbReference>
<dbReference type="InterPro" id="IPR045197">
    <property type="entry name" value="NUP210-like"/>
</dbReference>
<dbReference type="InterPro" id="IPR055097">
    <property type="entry name" value="Ig_NUP210_2nd"/>
</dbReference>
<dbReference type="Proteomes" id="UP000192578">
    <property type="component" value="Unassembled WGS sequence"/>
</dbReference>
<dbReference type="Pfam" id="PF25354">
    <property type="entry name" value="Ig_NUP210_16th"/>
    <property type="match status" value="1"/>
</dbReference>
<dbReference type="InterPro" id="IPR057586">
    <property type="entry name" value="Ig_NUP210_16th"/>
</dbReference>
<feature type="region of interest" description="Disordered" evidence="9">
    <location>
        <begin position="1842"/>
        <end position="1877"/>
    </location>
</feature>